<dbReference type="RefSeq" id="WP_310588628.1">
    <property type="nucleotide sequence ID" value="NZ_JAASQJ010000005.1"/>
</dbReference>
<protein>
    <submittedName>
        <fullName evidence="1">Uncharacterized protein (DUF433 family)</fullName>
    </submittedName>
</protein>
<dbReference type="InterPro" id="IPR007367">
    <property type="entry name" value="DUF433"/>
</dbReference>
<dbReference type="PANTHER" id="PTHR34849">
    <property type="entry name" value="SSL5025 PROTEIN"/>
    <property type="match status" value="1"/>
</dbReference>
<evidence type="ECO:0000313" key="2">
    <source>
        <dbReference type="Proteomes" id="UP001179181"/>
    </source>
</evidence>
<accession>A0ABX0UQN0</accession>
<comment type="caution">
    <text evidence="1">The sequence shown here is derived from an EMBL/GenBank/DDBJ whole genome shotgun (WGS) entry which is preliminary data.</text>
</comment>
<dbReference type="Proteomes" id="UP001179181">
    <property type="component" value="Unassembled WGS sequence"/>
</dbReference>
<proteinExistence type="predicted"/>
<dbReference type="SUPFAM" id="SSF46689">
    <property type="entry name" value="Homeodomain-like"/>
    <property type="match status" value="1"/>
</dbReference>
<dbReference type="Pfam" id="PF04255">
    <property type="entry name" value="DUF433"/>
    <property type="match status" value="1"/>
</dbReference>
<dbReference type="InterPro" id="IPR009057">
    <property type="entry name" value="Homeodomain-like_sf"/>
</dbReference>
<dbReference type="InterPro" id="IPR036388">
    <property type="entry name" value="WH-like_DNA-bd_sf"/>
</dbReference>
<keyword evidence="2" id="KW-1185">Reference proteome</keyword>
<evidence type="ECO:0000313" key="1">
    <source>
        <dbReference type="EMBL" id="NIJ55307.1"/>
    </source>
</evidence>
<organism evidence="1 2">
    <name type="scientific">Dyadobacter arcticus</name>
    <dbReference type="NCBI Taxonomy" id="1078754"/>
    <lineage>
        <taxon>Bacteria</taxon>
        <taxon>Pseudomonadati</taxon>
        <taxon>Bacteroidota</taxon>
        <taxon>Cytophagia</taxon>
        <taxon>Cytophagales</taxon>
        <taxon>Spirosomataceae</taxon>
        <taxon>Dyadobacter</taxon>
    </lineage>
</organism>
<reference evidence="1 2" key="1">
    <citation type="submission" date="2020-03" db="EMBL/GenBank/DDBJ databases">
        <title>Genomic Encyclopedia of Type Strains, Phase IV (KMG-IV): sequencing the most valuable type-strain genomes for metagenomic binning, comparative biology and taxonomic classification.</title>
        <authorList>
            <person name="Goeker M."/>
        </authorList>
    </citation>
    <scope>NUCLEOTIDE SEQUENCE [LARGE SCALE GENOMIC DNA]</scope>
    <source>
        <strain evidence="1 2">DSM 102865</strain>
    </source>
</reference>
<dbReference type="PANTHER" id="PTHR34849:SF3">
    <property type="entry name" value="SSR2962 PROTEIN"/>
    <property type="match status" value="1"/>
</dbReference>
<sequence>MMENYLQRITINEAICNGKPTIRGYRITVKTVLEYLAAGESYENILEAYPFLEEADIKASIQFAAKTMDTEHHSMIAA</sequence>
<dbReference type="Gene3D" id="1.10.10.10">
    <property type="entry name" value="Winged helix-like DNA-binding domain superfamily/Winged helix DNA-binding domain"/>
    <property type="match status" value="1"/>
</dbReference>
<name>A0ABX0UQN0_9BACT</name>
<dbReference type="EMBL" id="JAASQJ010000005">
    <property type="protein sequence ID" value="NIJ55307.1"/>
    <property type="molecule type" value="Genomic_DNA"/>
</dbReference>
<gene>
    <name evidence="1" type="ORF">FHS68_004496</name>
</gene>